<organism evidence="8 9">
    <name type="scientific">Cyclocybe aegerita</name>
    <name type="common">Black poplar mushroom</name>
    <name type="synonym">Agrocybe aegerita</name>
    <dbReference type="NCBI Taxonomy" id="1973307"/>
    <lineage>
        <taxon>Eukaryota</taxon>
        <taxon>Fungi</taxon>
        <taxon>Dikarya</taxon>
        <taxon>Basidiomycota</taxon>
        <taxon>Agaricomycotina</taxon>
        <taxon>Agaricomycetes</taxon>
        <taxon>Agaricomycetidae</taxon>
        <taxon>Agaricales</taxon>
        <taxon>Agaricineae</taxon>
        <taxon>Bolbitiaceae</taxon>
        <taxon>Cyclocybe</taxon>
    </lineage>
</organism>
<dbReference type="AlphaFoldDB" id="A0A8S0W0U3"/>
<evidence type="ECO:0000256" key="7">
    <source>
        <dbReference type="ARBA" id="ARBA00023033"/>
    </source>
</evidence>
<keyword evidence="4" id="KW-0479">Metal-binding</keyword>
<sequence>MAEPKISLTLSCFSPPSRLICTQLPPGPAHLLHHFPRWALPSALAYLSFRIMKVYIYPTIDPPLWQLVALALFARPIAFLAEAYLAQVGHETAAAARGAVLPPRVQESLFPGVQGHCWAPDGFFKLGDVMDEWSKEHGNAVRVNLLGTSMLFTMEPEHVKAILLTQHTAFEKGSILTSQLGSLLGTGIFNSDGDLWSCSIVQCRALSFLADASATLISVVDSELTLARAQKRIAEGFPIDFQAITYLTNLPDLISHFALDVTIQFLTGHGSIEAGIPYTPSEAHRNPSSLRTHASTMFAHALEEALEKTNARVPLGAEWPLFEFWGDAVRSGHAVEEDDE</sequence>
<dbReference type="Proteomes" id="UP000467700">
    <property type="component" value="Unassembled WGS sequence"/>
</dbReference>
<dbReference type="PANTHER" id="PTHR24287">
    <property type="entry name" value="P450, PUTATIVE (EUROFUNG)-RELATED"/>
    <property type="match status" value="1"/>
</dbReference>
<dbReference type="OrthoDB" id="1470350at2759"/>
<evidence type="ECO:0000256" key="6">
    <source>
        <dbReference type="ARBA" id="ARBA00023004"/>
    </source>
</evidence>
<evidence type="ECO:0000256" key="4">
    <source>
        <dbReference type="ARBA" id="ARBA00022723"/>
    </source>
</evidence>
<dbReference type="GO" id="GO:0005506">
    <property type="term" value="F:iron ion binding"/>
    <property type="evidence" value="ECO:0007669"/>
    <property type="project" value="InterPro"/>
</dbReference>
<dbReference type="GO" id="GO:0016705">
    <property type="term" value="F:oxidoreductase activity, acting on paired donors, with incorporation or reduction of molecular oxygen"/>
    <property type="evidence" value="ECO:0007669"/>
    <property type="project" value="InterPro"/>
</dbReference>
<dbReference type="PANTHER" id="PTHR24287:SF1">
    <property type="entry name" value="P450, PUTATIVE (EUROFUNG)-RELATED"/>
    <property type="match status" value="1"/>
</dbReference>
<dbReference type="InterPro" id="IPR047146">
    <property type="entry name" value="Cyt_P450_E_CYP52_fungi"/>
</dbReference>
<keyword evidence="9" id="KW-1185">Reference proteome</keyword>
<evidence type="ECO:0000256" key="3">
    <source>
        <dbReference type="ARBA" id="ARBA00022617"/>
    </source>
</evidence>
<evidence type="ECO:0008006" key="10">
    <source>
        <dbReference type="Google" id="ProtNLM"/>
    </source>
</evidence>
<dbReference type="InterPro" id="IPR036396">
    <property type="entry name" value="Cyt_P450_sf"/>
</dbReference>
<dbReference type="GO" id="GO:0004497">
    <property type="term" value="F:monooxygenase activity"/>
    <property type="evidence" value="ECO:0007669"/>
    <property type="project" value="UniProtKB-KW"/>
</dbReference>
<dbReference type="GO" id="GO:0020037">
    <property type="term" value="F:heme binding"/>
    <property type="evidence" value="ECO:0007669"/>
    <property type="project" value="InterPro"/>
</dbReference>
<dbReference type="SUPFAM" id="SSF48264">
    <property type="entry name" value="Cytochrome P450"/>
    <property type="match status" value="1"/>
</dbReference>
<evidence type="ECO:0000313" key="8">
    <source>
        <dbReference type="EMBL" id="CAA7270734.1"/>
    </source>
</evidence>
<dbReference type="EMBL" id="CACVBS010000095">
    <property type="protein sequence ID" value="CAA7270734.1"/>
    <property type="molecule type" value="Genomic_DNA"/>
</dbReference>
<comment type="cofactor">
    <cofactor evidence="1">
        <name>heme</name>
        <dbReference type="ChEBI" id="CHEBI:30413"/>
    </cofactor>
</comment>
<gene>
    <name evidence="8" type="ORF">AAE3_LOCUS12958</name>
</gene>
<keyword evidence="3" id="KW-0349">Heme</keyword>
<comment type="similarity">
    <text evidence="2">Belongs to the cytochrome P450 family.</text>
</comment>
<keyword evidence="6" id="KW-0408">Iron</keyword>
<protein>
    <recommendedName>
        <fullName evidence="10">Cytochrome P450</fullName>
    </recommendedName>
</protein>
<comment type="caution">
    <text evidence="8">The sequence shown here is derived from an EMBL/GenBank/DDBJ whole genome shotgun (WGS) entry which is preliminary data.</text>
</comment>
<accession>A0A8S0W0U3</accession>
<evidence type="ECO:0000256" key="5">
    <source>
        <dbReference type="ARBA" id="ARBA00023002"/>
    </source>
</evidence>
<dbReference type="Gene3D" id="1.10.630.10">
    <property type="entry name" value="Cytochrome P450"/>
    <property type="match status" value="1"/>
</dbReference>
<keyword evidence="5" id="KW-0560">Oxidoreductase</keyword>
<evidence type="ECO:0000256" key="1">
    <source>
        <dbReference type="ARBA" id="ARBA00001971"/>
    </source>
</evidence>
<name>A0A8S0W0U3_CYCAE</name>
<evidence type="ECO:0000256" key="2">
    <source>
        <dbReference type="ARBA" id="ARBA00010617"/>
    </source>
</evidence>
<reference evidence="8 9" key="1">
    <citation type="submission" date="2020-01" db="EMBL/GenBank/DDBJ databases">
        <authorList>
            <person name="Gupta K D."/>
        </authorList>
    </citation>
    <scope>NUCLEOTIDE SEQUENCE [LARGE SCALE GENOMIC DNA]</scope>
</reference>
<evidence type="ECO:0000313" key="9">
    <source>
        <dbReference type="Proteomes" id="UP000467700"/>
    </source>
</evidence>
<keyword evidence="7" id="KW-0503">Monooxygenase</keyword>
<proteinExistence type="inferred from homology"/>